<feature type="domain" description="AB hydrolase-1" evidence="1">
    <location>
        <begin position="15"/>
        <end position="221"/>
    </location>
</feature>
<sequence>MRRDAPSAMTASVGLVAGWSFPATVFDPLVRRLPGNEVVAFDWSTFSADWLGPDGPECAELPPSPAVWAGWSLGGALLLEAVRRGIIRPARLVLIQATPRFLTGDDGWPGVSLGDWQGLRRAAGRQPLAAAAAFRRRFDLPDAPATSERLAAGDGLDWLARLDLRRTLAAIDVPVDIWLAPDDPLVPVDWPRHLDLPPHVRVHRFEQGGHAEWLDHPDLLVPSLIRPARR</sequence>
<dbReference type="InterPro" id="IPR000073">
    <property type="entry name" value="AB_hydrolase_1"/>
</dbReference>
<accession>A0ABZ0YXI4</accession>
<proteinExistence type="predicted"/>
<evidence type="ECO:0000313" key="2">
    <source>
        <dbReference type="EMBL" id="WQH16873.1"/>
    </source>
</evidence>
<keyword evidence="3" id="KW-1185">Reference proteome</keyword>
<dbReference type="SUPFAM" id="SSF53474">
    <property type="entry name" value="alpha/beta-Hydrolases"/>
    <property type="match status" value="1"/>
</dbReference>
<organism evidence="2 3">
    <name type="scientific">Guyparkeria halophila</name>
    <dbReference type="NCBI Taxonomy" id="47960"/>
    <lineage>
        <taxon>Bacteria</taxon>
        <taxon>Pseudomonadati</taxon>
        <taxon>Pseudomonadota</taxon>
        <taxon>Gammaproteobacteria</taxon>
        <taxon>Chromatiales</taxon>
        <taxon>Thioalkalibacteraceae</taxon>
        <taxon>Guyparkeria</taxon>
    </lineage>
</organism>
<gene>
    <name evidence="2" type="ORF">SR882_02940</name>
</gene>
<dbReference type="EMBL" id="CP140153">
    <property type="protein sequence ID" value="WQH16873.1"/>
    <property type="molecule type" value="Genomic_DNA"/>
</dbReference>
<dbReference type="Pfam" id="PF12697">
    <property type="entry name" value="Abhydrolase_6"/>
    <property type="match status" value="1"/>
</dbReference>
<keyword evidence="2" id="KW-0378">Hydrolase</keyword>
<dbReference type="RefSeq" id="WP_322521860.1">
    <property type="nucleotide sequence ID" value="NZ_CP140153.1"/>
</dbReference>
<dbReference type="Gene3D" id="3.40.50.1820">
    <property type="entry name" value="alpha/beta hydrolase"/>
    <property type="match status" value="1"/>
</dbReference>
<dbReference type="InterPro" id="IPR029058">
    <property type="entry name" value="AB_hydrolase_fold"/>
</dbReference>
<name>A0ABZ0YXI4_9GAMM</name>
<reference evidence="2 3" key="1">
    <citation type="submission" date="2023-11" db="EMBL/GenBank/DDBJ databases">
        <title>MicrobeMod: A computational toolkit for identifying prokaryotic methylation and restriction-modification with nanopore sequencing.</title>
        <authorList>
            <person name="Crits-Christoph A."/>
            <person name="Kang S.C."/>
            <person name="Lee H."/>
            <person name="Ostrov N."/>
        </authorList>
    </citation>
    <scope>NUCLEOTIDE SEQUENCE [LARGE SCALE GENOMIC DNA]</scope>
    <source>
        <strain evidence="2 3">ATCC 49870</strain>
    </source>
</reference>
<protein>
    <submittedName>
        <fullName evidence="2">Alpha/beta fold hydrolase</fullName>
    </submittedName>
</protein>
<evidence type="ECO:0000259" key="1">
    <source>
        <dbReference type="Pfam" id="PF12697"/>
    </source>
</evidence>
<dbReference type="Proteomes" id="UP001327459">
    <property type="component" value="Chromosome"/>
</dbReference>
<evidence type="ECO:0000313" key="3">
    <source>
        <dbReference type="Proteomes" id="UP001327459"/>
    </source>
</evidence>
<dbReference type="GO" id="GO:0016787">
    <property type="term" value="F:hydrolase activity"/>
    <property type="evidence" value="ECO:0007669"/>
    <property type="project" value="UniProtKB-KW"/>
</dbReference>